<sequence>MATVKKNIITQGLSGTLGGAIVFRQVGDKITVQALDMPGNRSKETRTL</sequence>
<proteinExistence type="predicted"/>
<keyword evidence="2" id="KW-1185">Reference proteome</keyword>
<gene>
    <name evidence="1" type="ORF">ACFPIB_07690</name>
</gene>
<comment type="caution">
    <text evidence="1">The sequence shown here is derived from an EMBL/GenBank/DDBJ whole genome shotgun (WGS) entry which is preliminary data.</text>
</comment>
<dbReference type="EMBL" id="JBHSKT010000004">
    <property type="protein sequence ID" value="MFC5270485.1"/>
    <property type="molecule type" value="Genomic_DNA"/>
</dbReference>
<dbReference type="Proteomes" id="UP001596161">
    <property type="component" value="Unassembled WGS sequence"/>
</dbReference>
<accession>A0ABW0ED14</accession>
<name>A0ABW0ED14_9BACT</name>
<evidence type="ECO:0000313" key="2">
    <source>
        <dbReference type="Proteomes" id="UP001596161"/>
    </source>
</evidence>
<evidence type="ECO:0000313" key="1">
    <source>
        <dbReference type="EMBL" id="MFC5270485.1"/>
    </source>
</evidence>
<organism evidence="1 2">
    <name type="scientific">Adhaeribacter terreus</name>
    <dbReference type="NCBI Taxonomy" id="529703"/>
    <lineage>
        <taxon>Bacteria</taxon>
        <taxon>Pseudomonadati</taxon>
        <taxon>Bacteroidota</taxon>
        <taxon>Cytophagia</taxon>
        <taxon>Cytophagales</taxon>
        <taxon>Hymenobacteraceae</taxon>
        <taxon>Adhaeribacter</taxon>
    </lineage>
</organism>
<reference evidence="2" key="1">
    <citation type="journal article" date="2019" name="Int. J. Syst. Evol. Microbiol.">
        <title>The Global Catalogue of Microorganisms (GCM) 10K type strain sequencing project: providing services to taxonomists for standard genome sequencing and annotation.</title>
        <authorList>
            <consortium name="The Broad Institute Genomics Platform"/>
            <consortium name="The Broad Institute Genome Sequencing Center for Infectious Disease"/>
            <person name="Wu L."/>
            <person name="Ma J."/>
        </authorList>
    </citation>
    <scope>NUCLEOTIDE SEQUENCE [LARGE SCALE GENOMIC DNA]</scope>
    <source>
        <strain evidence="2">KACC 12602</strain>
    </source>
</reference>
<dbReference type="RefSeq" id="WP_378016855.1">
    <property type="nucleotide sequence ID" value="NZ_JBHSKT010000004.1"/>
</dbReference>
<protein>
    <submittedName>
        <fullName evidence="1">Uncharacterized protein</fullName>
    </submittedName>
</protein>